<dbReference type="Proteomes" id="UP000037904">
    <property type="component" value="Unassembled WGS sequence"/>
</dbReference>
<feature type="region of interest" description="Disordered" evidence="1">
    <location>
        <begin position="1"/>
        <end position="148"/>
    </location>
</feature>
<evidence type="ECO:0000313" key="2">
    <source>
        <dbReference type="EMBL" id="KPA43917.1"/>
    </source>
</evidence>
<dbReference type="AlphaFoldDB" id="A0A0N0DGD3"/>
<proteinExistence type="predicted"/>
<sequence length="148" mass="16329">MDGEDLRPHPLRLNPPSEKRERASPPRAKSPYFPFGDSLTDISSNARRVSASRDIADEKPAFAPQNRQSSIQPESAFYARSYGELTSGNSPVMVGNDSRKVSTGNDYNQHTSPAYGRRNVSGKMAEEGRAAGNKFSFLDGRNPLAERR</sequence>
<protein>
    <submittedName>
        <fullName evidence="2">Uncharacterized protein</fullName>
    </submittedName>
</protein>
<organism evidence="2 3">
    <name type="scientific">Fusarium langsethiae</name>
    <dbReference type="NCBI Taxonomy" id="179993"/>
    <lineage>
        <taxon>Eukaryota</taxon>
        <taxon>Fungi</taxon>
        <taxon>Dikarya</taxon>
        <taxon>Ascomycota</taxon>
        <taxon>Pezizomycotina</taxon>
        <taxon>Sordariomycetes</taxon>
        <taxon>Hypocreomycetidae</taxon>
        <taxon>Hypocreales</taxon>
        <taxon>Nectriaceae</taxon>
        <taxon>Fusarium</taxon>
    </lineage>
</organism>
<feature type="compositionally biased region" description="Polar residues" evidence="1">
    <location>
        <begin position="101"/>
        <end position="112"/>
    </location>
</feature>
<comment type="caution">
    <text evidence="2">The sequence shown here is derived from an EMBL/GenBank/DDBJ whole genome shotgun (WGS) entry which is preliminary data.</text>
</comment>
<reference evidence="2 3" key="1">
    <citation type="submission" date="2015-04" db="EMBL/GenBank/DDBJ databases">
        <title>The draft genome sequence of Fusarium langsethiae, a T-2/HT-2 mycotoxin producer.</title>
        <authorList>
            <person name="Lysoe E."/>
            <person name="Divon H.H."/>
            <person name="Terzi V."/>
            <person name="Orru L."/>
            <person name="Lamontanara A."/>
            <person name="Kolseth A.-K."/>
            <person name="Frandsen R.J."/>
            <person name="Nielsen K."/>
            <person name="Thrane U."/>
        </authorList>
    </citation>
    <scope>NUCLEOTIDE SEQUENCE [LARGE SCALE GENOMIC DNA]</scope>
    <source>
        <strain evidence="2 3">Fl201059</strain>
    </source>
</reference>
<keyword evidence="3" id="KW-1185">Reference proteome</keyword>
<accession>A0A0N0DGD3</accession>
<evidence type="ECO:0000256" key="1">
    <source>
        <dbReference type="SAM" id="MobiDB-lite"/>
    </source>
</evidence>
<name>A0A0N0DGD3_FUSLA</name>
<evidence type="ECO:0000313" key="3">
    <source>
        <dbReference type="Proteomes" id="UP000037904"/>
    </source>
</evidence>
<gene>
    <name evidence="2" type="ORF">FLAG1_03175</name>
</gene>
<dbReference type="EMBL" id="JXCE01000034">
    <property type="protein sequence ID" value="KPA43917.1"/>
    <property type="molecule type" value="Genomic_DNA"/>
</dbReference>